<dbReference type="InterPro" id="IPR038236">
    <property type="entry name" value="GlpG_N_sf"/>
</dbReference>
<keyword evidence="11" id="KW-0378">Hydrolase</keyword>
<evidence type="ECO:0000256" key="2">
    <source>
        <dbReference type="ARBA" id="ARBA00022475"/>
    </source>
</evidence>
<dbReference type="EMBL" id="CP036274">
    <property type="protein sequence ID" value="QDU30748.1"/>
    <property type="molecule type" value="Genomic_DNA"/>
</dbReference>
<dbReference type="Pfam" id="PF12122">
    <property type="entry name" value="Rhomboid_N"/>
    <property type="match status" value="1"/>
</dbReference>
<comment type="subcellular location">
    <subcellularLocation>
        <location evidence="1">Membrane</location>
        <topology evidence="1">Multi-pass membrane protein</topology>
    </subcellularLocation>
</comment>
<dbReference type="OrthoDB" id="9813074at2"/>
<keyword evidence="4 8" id="KW-0812">Transmembrane</keyword>
<evidence type="ECO:0000313" key="12">
    <source>
        <dbReference type="Proteomes" id="UP000315017"/>
    </source>
</evidence>
<feature type="domain" description="Peptidase S54 rhomboid" evidence="9">
    <location>
        <begin position="169"/>
        <end position="321"/>
    </location>
</feature>
<evidence type="ECO:0000256" key="1">
    <source>
        <dbReference type="ARBA" id="ARBA00004141"/>
    </source>
</evidence>
<dbReference type="GO" id="GO:0004252">
    <property type="term" value="F:serine-type endopeptidase activity"/>
    <property type="evidence" value="ECO:0007669"/>
    <property type="project" value="InterPro"/>
</dbReference>
<keyword evidence="5 8" id="KW-1133">Transmembrane helix</keyword>
<feature type="domain" description="Peptidase S54 GlpG peptidase N-terminal" evidence="10">
    <location>
        <begin position="1"/>
        <end position="74"/>
    </location>
</feature>
<gene>
    <name evidence="11" type="primary">glpG</name>
    <name evidence="11" type="ORF">ETAA8_58960</name>
</gene>
<dbReference type="InterPro" id="IPR022764">
    <property type="entry name" value="Peptidase_S54_rhomboid_dom"/>
</dbReference>
<evidence type="ECO:0000256" key="7">
    <source>
        <dbReference type="SAM" id="Coils"/>
    </source>
</evidence>
<dbReference type="GO" id="GO:0016020">
    <property type="term" value="C:membrane"/>
    <property type="evidence" value="ECO:0007669"/>
    <property type="project" value="UniProtKB-SubCell"/>
</dbReference>
<evidence type="ECO:0000256" key="3">
    <source>
        <dbReference type="ARBA" id="ARBA00022519"/>
    </source>
</evidence>
<dbReference type="AlphaFoldDB" id="A0A517YKK3"/>
<keyword evidence="7" id="KW-0175">Coiled coil</keyword>
<feature type="transmembrane region" description="Helical" evidence="8">
    <location>
        <begin position="239"/>
        <end position="259"/>
    </location>
</feature>
<organism evidence="11 12">
    <name type="scientific">Anatilimnocola aggregata</name>
    <dbReference type="NCBI Taxonomy" id="2528021"/>
    <lineage>
        <taxon>Bacteria</taxon>
        <taxon>Pseudomonadati</taxon>
        <taxon>Planctomycetota</taxon>
        <taxon>Planctomycetia</taxon>
        <taxon>Pirellulales</taxon>
        <taxon>Pirellulaceae</taxon>
        <taxon>Anatilimnocola</taxon>
    </lineage>
</organism>
<feature type="transmembrane region" description="Helical" evidence="8">
    <location>
        <begin position="210"/>
        <end position="233"/>
    </location>
</feature>
<evidence type="ECO:0000256" key="4">
    <source>
        <dbReference type="ARBA" id="ARBA00022692"/>
    </source>
</evidence>
<dbReference type="Proteomes" id="UP000315017">
    <property type="component" value="Chromosome"/>
</dbReference>
<evidence type="ECO:0000259" key="9">
    <source>
        <dbReference type="Pfam" id="PF01694"/>
    </source>
</evidence>
<evidence type="ECO:0000256" key="5">
    <source>
        <dbReference type="ARBA" id="ARBA00022989"/>
    </source>
</evidence>
<keyword evidence="3" id="KW-0997">Cell inner membrane</keyword>
<dbReference type="GO" id="GO:0006508">
    <property type="term" value="P:proteolysis"/>
    <property type="evidence" value="ECO:0007669"/>
    <property type="project" value="UniProtKB-KW"/>
</dbReference>
<keyword evidence="11" id="KW-0645">Protease</keyword>
<dbReference type="PANTHER" id="PTHR43066">
    <property type="entry name" value="RHOMBOID-RELATED PROTEIN"/>
    <property type="match status" value="1"/>
</dbReference>
<evidence type="ECO:0000259" key="10">
    <source>
        <dbReference type="Pfam" id="PF12122"/>
    </source>
</evidence>
<keyword evidence="6 8" id="KW-0472">Membrane</keyword>
<dbReference type="PANTHER" id="PTHR43066:SF26">
    <property type="entry name" value="RHOMBOID PROTEASE GLPG"/>
    <property type="match status" value="1"/>
</dbReference>
<name>A0A517YKK3_9BACT</name>
<feature type="coiled-coil region" evidence="7">
    <location>
        <begin position="39"/>
        <end position="85"/>
    </location>
</feature>
<dbReference type="KEGG" id="aagg:ETAA8_58960"/>
<accession>A0A517YKK3</accession>
<feature type="transmembrane region" description="Helical" evidence="8">
    <location>
        <begin position="178"/>
        <end position="198"/>
    </location>
</feature>
<proteinExistence type="predicted"/>
<keyword evidence="2" id="KW-1003">Cell membrane</keyword>
<dbReference type="SUPFAM" id="SSF144091">
    <property type="entry name" value="Rhomboid-like"/>
    <property type="match status" value="1"/>
</dbReference>
<sequence>MRQLTTFKDEATAQRFAAWLVTQKIESHAEKEGEQWAVWVREEDQLAKAKTELAAYQAEPNSARYQGAERQAAALRLEEQKKRDQAQKNLIEMSGKWGKGMAQTRSSPITLAMIAACVLVAVLTSLGESRDPRILGTLQFSGGRLAAVQDADGELRMPVVPVWQSVKSGEVWRLVTPIFIHFGIMHLVFNLMWLYDLGGQAESIMKSGRFILFVLIVAVISNITEVFTGSFLNRPFFPAAGNFGGMSGVNYGLFGFIYIRSAVLHRGNYMLRPGTALMMFLWLFFCIGRDFMSADFAGGMSYVANGAHVGGLLIGMALAYVPKLFDPPGQ</sequence>
<dbReference type="InterPro" id="IPR022732">
    <property type="entry name" value="Peptidase_S54_GlpG_N"/>
</dbReference>
<dbReference type="Gene3D" id="1.20.1540.10">
    <property type="entry name" value="Rhomboid-like"/>
    <property type="match status" value="1"/>
</dbReference>
<dbReference type="EC" id="3.4.21.105" evidence="11"/>
<feature type="transmembrane region" description="Helical" evidence="8">
    <location>
        <begin position="271"/>
        <end position="291"/>
    </location>
</feature>
<dbReference type="InterPro" id="IPR035952">
    <property type="entry name" value="Rhomboid-like_sf"/>
</dbReference>
<evidence type="ECO:0000256" key="6">
    <source>
        <dbReference type="ARBA" id="ARBA00023136"/>
    </source>
</evidence>
<evidence type="ECO:0000313" key="11">
    <source>
        <dbReference type="EMBL" id="QDU30748.1"/>
    </source>
</evidence>
<dbReference type="RefSeq" id="WP_145096727.1">
    <property type="nucleotide sequence ID" value="NZ_CP036274.1"/>
</dbReference>
<evidence type="ECO:0000256" key="8">
    <source>
        <dbReference type="SAM" id="Phobius"/>
    </source>
</evidence>
<dbReference type="Gene3D" id="3.30.70.2350">
    <property type="match status" value="1"/>
</dbReference>
<protein>
    <submittedName>
        <fullName evidence="11">Rhomboid protease GlpG</fullName>
        <ecNumber evidence="11">3.4.21.105</ecNumber>
    </submittedName>
</protein>
<dbReference type="Pfam" id="PF01694">
    <property type="entry name" value="Rhomboid"/>
    <property type="match status" value="1"/>
</dbReference>
<keyword evidence="12" id="KW-1185">Reference proteome</keyword>
<feature type="transmembrane region" description="Helical" evidence="8">
    <location>
        <begin position="303"/>
        <end position="321"/>
    </location>
</feature>
<reference evidence="11 12" key="1">
    <citation type="submission" date="2019-02" db="EMBL/GenBank/DDBJ databases">
        <title>Deep-cultivation of Planctomycetes and their phenomic and genomic characterization uncovers novel biology.</title>
        <authorList>
            <person name="Wiegand S."/>
            <person name="Jogler M."/>
            <person name="Boedeker C."/>
            <person name="Pinto D."/>
            <person name="Vollmers J."/>
            <person name="Rivas-Marin E."/>
            <person name="Kohn T."/>
            <person name="Peeters S.H."/>
            <person name="Heuer A."/>
            <person name="Rast P."/>
            <person name="Oberbeckmann S."/>
            <person name="Bunk B."/>
            <person name="Jeske O."/>
            <person name="Meyerdierks A."/>
            <person name="Storesund J.E."/>
            <person name="Kallscheuer N."/>
            <person name="Luecker S."/>
            <person name="Lage O.M."/>
            <person name="Pohl T."/>
            <person name="Merkel B.J."/>
            <person name="Hornburger P."/>
            <person name="Mueller R.-W."/>
            <person name="Bruemmer F."/>
            <person name="Labrenz M."/>
            <person name="Spormann A.M."/>
            <person name="Op den Camp H."/>
            <person name="Overmann J."/>
            <person name="Amann R."/>
            <person name="Jetten M.S.M."/>
            <person name="Mascher T."/>
            <person name="Medema M.H."/>
            <person name="Devos D.P."/>
            <person name="Kaster A.-K."/>
            <person name="Ovreas L."/>
            <person name="Rohde M."/>
            <person name="Galperin M.Y."/>
            <person name="Jogler C."/>
        </authorList>
    </citation>
    <scope>NUCLEOTIDE SEQUENCE [LARGE SCALE GENOMIC DNA]</scope>
    <source>
        <strain evidence="11 12">ETA_A8</strain>
    </source>
</reference>